<dbReference type="Proteomes" id="UP001239909">
    <property type="component" value="Unassembled WGS sequence"/>
</dbReference>
<sequence>MTRPASARIRTAIAVLALALLALAPAGARAEAPEDPVSRLVEAVHFPELAEGVSRSFTGPPAAQLAETSPELAEAWTAAAPLHFPADGILADFRGILAAMAPATVAHMLAFAESDLGARIADAERAMADPEAVGELLSEGGARWDRLGEEDPARRALLREIQGATHAVEIGAMALSSFNMAMARGMLAAGGAGPRLGEAELAEACQCGPEAFRGLLQAPYDAIYAGAYAGFDNAELERYRDFLRMPASETYFAQFSGGYVAMLERRAGAFGEDVAARLLRERI</sequence>
<gene>
    <name evidence="2" type="ORF">LNKW23_24210</name>
</gene>
<comment type="caution">
    <text evidence="2">The sequence shown here is derived from an EMBL/GenBank/DDBJ whole genome shotgun (WGS) entry which is preliminary data.</text>
</comment>
<protein>
    <recommendedName>
        <fullName evidence="4">DUF2059 domain-containing protein</fullName>
    </recommendedName>
</protein>
<proteinExistence type="predicted"/>
<evidence type="ECO:0000256" key="1">
    <source>
        <dbReference type="SAM" id="SignalP"/>
    </source>
</evidence>
<reference evidence="2 3" key="1">
    <citation type="submission" date="2023-04" db="EMBL/GenBank/DDBJ databases">
        <title>Marinoamorphus aggregata gen. nov., sp. Nov., isolate from tissue of brittle star Ophioplocus japonicus.</title>
        <authorList>
            <person name="Kawano K."/>
            <person name="Sawayama S."/>
            <person name="Nakagawa S."/>
        </authorList>
    </citation>
    <scope>NUCLEOTIDE SEQUENCE [LARGE SCALE GENOMIC DNA]</scope>
    <source>
        <strain evidence="2 3">NKW23</strain>
    </source>
</reference>
<dbReference type="EMBL" id="BSYI01000017">
    <property type="protein sequence ID" value="GMG83208.1"/>
    <property type="molecule type" value="Genomic_DNA"/>
</dbReference>
<dbReference type="RefSeq" id="WP_285672006.1">
    <property type="nucleotide sequence ID" value="NZ_BSYI01000017.1"/>
</dbReference>
<feature type="signal peptide" evidence="1">
    <location>
        <begin position="1"/>
        <end position="30"/>
    </location>
</feature>
<keyword evidence="3" id="KW-1185">Reference proteome</keyword>
<name>A0ABQ6LIU1_9RHOB</name>
<accession>A0ABQ6LIU1</accession>
<evidence type="ECO:0000313" key="3">
    <source>
        <dbReference type="Proteomes" id="UP001239909"/>
    </source>
</evidence>
<organism evidence="2 3">
    <name type="scientific">Paralimibaculum aggregatum</name>
    <dbReference type="NCBI Taxonomy" id="3036245"/>
    <lineage>
        <taxon>Bacteria</taxon>
        <taxon>Pseudomonadati</taxon>
        <taxon>Pseudomonadota</taxon>
        <taxon>Alphaproteobacteria</taxon>
        <taxon>Rhodobacterales</taxon>
        <taxon>Paracoccaceae</taxon>
        <taxon>Paralimibaculum</taxon>
    </lineage>
</organism>
<evidence type="ECO:0000313" key="2">
    <source>
        <dbReference type="EMBL" id="GMG83208.1"/>
    </source>
</evidence>
<evidence type="ECO:0008006" key="4">
    <source>
        <dbReference type="Google" id="ProtNLM"/>
    </source>
</evidence>
<keyword evidence="1" id="KW-0732">Signal</keyword>
<feature type="chain" id="PRO_5047046607" description="DUF2059 domain-containing protein" evidence="1">
    <location>
        <begin position="31"/>
        <end position="283"/>
    </location>
</feature>